<dbReference type="EMBL" id="JAUCMV010000002">
    <property type="protein sequence ID" value="KAK0420914.1"/>
    <property type="molecule type" value="Genomic_DNA"/>
</dbReference>
<name>A0AA39ICU7_9BILA</name>
<dbReference type="InterPro" id="IPR047153">
    <property type="entry name" value="TRIM45/56/19-like"/>
</dbReference>
<reference evidence="6" key="1">
    <citation type="submission" date="2023-06" db="EMBL/GenBank/DDBJ databases">
        <title>Genomic analysis of the entomopathogenic nematode Steinernema hermaphroditum.</title>
        <authorList>
            <person name="Schwarz E.M."/>
            <person name="Heppert J.K."/>
            <person name="Baniya A."/>
            <person name="Schwartz H.T."/>
            <person name="Tan C.-H."/>
            <person name="Antoshechkin I."/>
            <person name="Sternberg P.W."/>
            <person name="Goodrich-Blair H."/>
            <person name="Dillman A.R."/>
        </authorList>
    </citation>
    <scope>NUCLEOTIDE SEQUENCE</scope>
    <source>
        <strain evidence="6">PS9179</strain>
        <tissue evidence="6">Whole animal</tissue>
    </source>
</reference>
<protein>
    <recommendedName>
        <fullName evidence="5">RING-type domain-containing protein</fullName>
    </recommendedName>
</protein>
<dbReference type="SMART" id="SM00184">
    <property type="entry name" value="RING"/>
    <property type="match status" value="1"/>
</dbReference>
<keyword evidence="1" id="KW-0479">Metal-binding</keyword>
<dbReference type="AlphaFoldDB" id="A0AA39ICU7"/>
<dbReference type="InterPro" id="IPR013083">
    <property type="entry name" value="Znf_RING/FYVE/PHD"/>
</dbReference>
<evidence type="ECO:0000256" key="4">
    <source>
        <dbReference type="PROSITE-ProRule" id="PRU00175"/>
    </source>
</evidence>
<accession>A0AA39ICU7</accession>
<organism evidence="6 7">
    <name type="scientific">Steinernema hermaphroditum</name>
    <dbReference type="NCBI Taxonomy" id="289476"/>
    <lineage>
        <taxon>Eukaryota</taxon>
        <taxon>Metazoa</taxon>
        <taxon>Ecdysozoa</taxon>
        <taxon>Nematoda</taxon>
        <taxon>Chromadorea</taxon>
        <taxon>Rhabditida</taxon>
        <taxon>Tylenchina</taxon>
        <taxon>Panagrolaimomorpha</taxon>
        <taxon>Strongyloidoidea</taxon>
        <taxon>Steinernematidae</taxon>
        <taxon>Steinernema</taxon>
    </lineage>
</organism>
<gene>
    <name evidence="6" type="ORF">QR680_014963</name>
</gene>
<dbReference type="Proteomes" id="UP001175271">
    <property type="component" value="Unassembled WGS sequence"/>
</dbReference>
<dbReference type="Pfam" id="PF13445">
    <property type="entry name" value="zf-RING_UBOX"/>
    <property type="match status" value="1"/>
</dbReference>
<dbReference type="PROSITE" id="PS50089">
    <property type="entry name" value="ZF_RING_2"/>
    <property type="match status" value="1"/>
</dbReference>
<evidence type="ECO:0000313" key="7">
    <source>
        <dbReference type="Proteomes" id="UP001175271"/>
    </source>
</evidence>
<evidence type="ECO:0000256" key="1">
    <source>
        <dbReference type="ARBA" id="ARBA00022723"/>
    </source>
</evidence>
<evidence type="ECO:0000313" key="6">
    <source>
        <dbReference type="EMBL" id="KAK0420914.1"/>
    </source>
</evidence>
<dbReference type="PANTHER" id="PTHR25462">
    <property type="entry name" value="BONUS, ISOFORM C-RELATED"/>
    <property type="match status" value="1"/>
</dbReference>
<keyword evidence="7" id="KW-1185">Reference proteome</keyword>
<comment type="caution">
    <text evidence="6">The sequence shown here is derived from an EMBL/GenBank/DDBJ whole genome shotgun (WGS) entry which is preliminary data.</text>
</comment>
<proteinExistence type="predicted"/>
<dbReference type="Gene3D" id="3.30.40.10">
    <property type="entry name" value="Zinc/RING finger domain, C3HC4 (zinc finger)"/>
    <property type="match status" value="1"/>
</dbReference>
<sequence>MINVKTLKYDNARYFSVYGSTFYIEVNGRWITFSFELMKEIVINNNESVAVFAHRDRFYALNHRKLYPLDLSNAGEQIELSDGDTIKGDAMVDWFLKTHNFGEDVIIVNSIGQLWRLNMTNRKIEKLPVKPTGSSCAFCGNVLYYKEYASQAIHTLDLTPYLRHNHSRRETTTQEELISEVSNTPTNVVEILELKKTMCAASTCPVCREMFQNPKVMPKCGHSVCVDCEVQISVQDPIQKKKTLTCPMCRSEAQLNIAEYLPVNWALKNLLTLHDSQGGSPNGPRLSLHCSSCNEPLSEKKTFDCEFCAERDQKTEVLICGACGLLYHNDRASRVKLVTFADAAYKKGKIGGISRDPEEPKREKSAMASTLMEVNKEFDIFFGGLEKDYERVNNRLEKLRGDCPITQKVVDKESEELMKDDGVIKKKLEKLSIWKITLQNISQPSHYERRLYTSLTRDLKNLRTRRGSPNGSRHSIKCSSCNEPLSEKTTFDCEFCAERDQKTEVLICEMCGIDYHAEHIKTVKHVTFADAAYKKEKIGGISRDPEEPKRQKSAMASTLMDVNKEFDVFFGGLEKDYERVNSRLKKLGGDGSITQKMMYKESEELMKDDGVIKKKLKKLSTWKVTLRNISQLNSDD</sequence>
<evidence type="ECO:0000256" key="3">
    <source>
        <dbReference type="ARBA" id="ARBA00022833"/>
    </source>
</evidence>
<dbReference type="GO" id="GO:0061630">
    <property type="term" value="F:ubiquitin protein ligase activity"/>
    <property type="evidence" value="ECO:0007669"/>
    <property type="project" value="TreeGrafter"/>
</dbReference>
<evidence type="ECO:0000259" key="5">
    <source>
        <dbReference type="PROSITE" id="PS50089"/>
    </source>
</evidence>
<evidence type="ECO:0000256" key="2">
    <source>
        <dbReference type="ARBA" id="ARBA00022771"/>
    </source>
</evidence>
<dbReference type="GO" id="GO:0008270">
    <property type="term" value="F:zinc ion binding"/>
    <property type="evidence" value="ECO:0007669"/>
    <property type="project" value="UniProtKB-KW"/>
</dbReference>
<dbReference type="InterPro" id="IPR001841">
    <property type="entry name" value="Znf_RING"/>
</dbReference>
<dbReference type="InterPro" id="IPR027370">
    <property type="entry name" value="Znf-RING_euk"/>
</dbReference>
<feature type="domain" description="RING-type" evidence="5">
    <location>
        <begin position="204"/>
        <end position="250"/>
    </location>
</feature>
<keyword evidence="3" id="KW-0862">Zinc</keyword>
<keyword evidence="2 4" id="KW-0863">Zinc-finger</keyword>
<dbReference type="PANTHER" id="PTHR25462:SF291">
    <property type="entry name" value="E3 UBIQUITIN-PROTEIN LIGASE TRIM45"/>
    <property type="match status" value="1"/>
</dbReference>
<dbReference type="SUPFAM" id="SSF57850">
    <property type="entry name" value="RING/U-box"/>
    <property type="match status" value="1"/>
</dbReference>